<sequence>MSDNRTGLRARLSTLLRHRWTRRTGVALAVLTVALSGVVVGVLLGGRTTVDVGPFRAQLAATPALGGETEINIPPLGSLHLDSHDGPVHLQVQLGELDQGRTEALIDNPGGIAAASQSAVGDVRSGITRLALRSLGAAVAGALLLAVLVFRRNWARIAWSGGLALATSAGTLGVAALTVRADSIEEPRYEGLLVNAPAVVGDARKIADNYGRYADQLQALVGNVGRIYTAVSTLPVYEPAPNTTRVLHISDMHLSPTAWPVLQTVVKQFGINVVIDTGDIVDWGSAAEASYVDGIRQLGVPYVYVRGNHDSMATAAAVDRQPDTTVLDGTVATVNGLTIAGIGDPRFTPDKTNEPAPGGAAETDPASSPETRSGAALAATIRASAEPVDIALIHDPAAAQALDGVVPVVLAGHTHKREVRMLDPLPGATATRLMVQGSTGGAGLRGLEGEQPLPLAMSVLYFDENQVLKAYDDIQVGGTGQAQVTLERKVVEDPAREASPTTPLTTQPSAPNGSASGGPAPDGAQPGGSARSSAEPGSGAAPRPTG</sequence>
<gene>
    <name evidence="6" type="ORF">Sya03_07230</name>
</gene>
<feature type="compositionally biased region" description="Low complexity" evidence="3">
    <location>
        <begin position="508"/>
        <end position="530"/>
    </location>
</feature>
<dbReference type="AlphaFoldDB" id="A0A8J3Y443"/>
<evidence type="ECO:0000313" key="6">
    <source>
        <dbReference type="EMBL" id="GIJ01371.1"/>
    </source>
</evidence>
<dbReference type="GO" id="GO:0046872">
    <property type="term" value="F:metal ion binding"/>
    <property type="evidence" value="ECO:0007669"/>
    <property type="project" value="UniProtKB-KW"/>
</dbReference>
<feature type="transmembrane region" description="Helical" evidence="4">
    <location>
        <begin position="130"/>
        <end position="150"/>
    </location>
</feature>
<dbReference type="Gene3D" id="3.60.21.10">
    <property type="match status" value="1"/>
</dbReference>
<name>A0A8J3Y443_9ACTN</name>
<feature type="region of interest" description="Disordered" evidence="3">
    <location>
        <begin position="343"/>
        <end position="374"/>
    </location>
</feature>
<accession>A0A8J3Y443</accession>
<proteinExistence type="predicted"/>
<dbReference type="SUPFAM" id="SSF56300">
    <property type="entry name" value="Metallo-dependent phosphatases"/>
    <property type="match status" value="1"/>
</dbReference>
<feature type="transmembrane region" description="Helical" evidence="4">
    <location>
        <begin position="157"/>
        <end position="179"/>
    </location>
</feature>
<evidence type="ECO:0000256" key="1">
    <source>
        <dbReference type="ARBA" id="ARBA00022723"/>
    </source>
</evidence>
<dbReference type="InterPro" id="IPR051158">
    <property type="entry name" value="Metallophosphoesterase_sf"/>
</dbReference>
<protein>
    <submittedName>
        <fullName evidence="6">Membrane protein</fullName>
    </submittedName>
</protein>
<dbReference type="GO" id="GO:0016020">
    <property type="term" value="C:membrane"/>
    <property type="evidence" value="ECO:0007669"/>
    <property type="project" value="GOC"/>
</dbReference>
<dbReference type="GO" id="GO:0008758">
    <property type="term" value="F:UDP-2,3-diacylglucosamine hydrolase activity"/>
    <property type="evidence" value="ECO:0007669"/>
    <property type="project" value="TreeGrafter"/>
</dbReference>
<evidence type="ECO:0000313" key="7">
    <source>
        <dbReference type="Proteomes" id="UP000652013"/>
    </source>
</evidence>
<comment type="caution">
    <text evidence="6">The sequence shown here is derived from an EMBL/GenBank/DDBJ whole genome shotgun (WGS) entry which is preliminary data.</text>
</comment>
<feature type="compositionally biased region" description="Basic and acidic residues" evidence="3">
    <location>
        <begin position="487"/>
        <end position="496"/>
    </location>
</feature>
<keyword evidence="4" id="KW-1133">Transmembrane helix</keyword>
<dbReference type="EMBL" id="BOOY01000004">
    <property type="protein sequence ID" value="GIJ01371.1"/>
    <property type="molecule type" value="Genomic_DNA"/>
</dbReference>
<organism evidence="6 7">
    <name type="scientific">Spirilliplanes yamanashiensis</name>
    <dbReference type="NCBI Taxonomy" id="42233"/>
    <lineage>
        <taxon>Bacteria</taxon>
        <taxon>Bacillati</taxon>
        <taxon>Actinomycetota</taxon>
        <taxon>Actinomycetes</taxon>
        <taxon>Micromonosporales</taxon>
        <taxon>Micromonosporaceae</taxon>
        <taxon>Spirilliplanes</taxon>
    </lineage>
</organism>
<feature type="transmembrane region" description="Helical" evidence="4">
    <location>
        <begin position="26"/>
        <end position="46"/>
    </location>
</feature>
<dbReference type="InterPro" id="IPR004843">
    <property type="entry name" value="Calcineurin-like_PHP"/>
</dbReference>
<evidence type="ECO:0000256" key="3">
    <source>
        <dbReference type="SAM" id="MobiDB-lite"/>
    </source>
</evidence>
<evidence type="ECO:0000256" key="2">
    <source>
        <dbReference type="ARBA" id="ARBA00022801"/>
    </source>
</evidence>
<dbReference type="GO" id="GO:0009245">
    <property type="term" value="P:lipid A biosynthetic process"/>
    <property type="evidence" value="ECO:0007669"/>
    <property type="project" value="TreeGrafter"/>
</dbReference>
<feature type="region of interest" description="Disordered" evidence="3">
    <location>
        <begin position="487"/>
        <end position="546"/>
    </location>
</feature>
<keyword evidence="4" id="KW-0812">Transmembrane</keyword>
<reference evidence="6" key="1">
    <citation type="submission" date="2021-01" db="EMBL/GenBank/DDBJ databases">
        <title>Whole genome shotgun sequence of Spirilliplanes yamanashiensis NBRC 15828.</title>
        <authorList>
            <person name="Komaki H."/>
            <person name="Tamura T."/>
        </authorList>
    </citation>
    <scope>NUCLEOTIDE SEQUENCE</scope>
    <source>
        <strain evidence="6">NBRC 15828</strain>
    </source>
</reference>
<feature type="domain" description="Calcineurin-like phosphoesterase" evidence="5">
    <location>
        <begin position="245"/>
        <end position="416"/>
    </location>
</feature>
<evidence type="ECO:0000256" key="4">
    <source>
        <dbReference type="SAM" id="Phobius"/>
    </source>
</evidence>
<keyword evidence="1" id="KW-0479">Metal-binding</keyword>
<dbReference type="RefSeq" id="WP_203936705.1">
    <property type="nucleotide sequence ID" value="NZ_BAAAGJ010000005.1"/>
</dbReference>
<dbReference type="PANTHER" id="PTHR31302:SF31">
    <property type="entry name" value="PHOSPHODIESTERASE YAEI"/>
    <property type="match status" value="1"/>
</dbReference>
<keyword evidence="2" id="KW-0378">Hydrolase</keyword>
<dbReference type="Proteomes" id="UP000652013">
    <property type="component" value="Unassembled WGS sequence"/>
</dbReference>
<keyword evidence="7" id="KW-1185">Reference proteome</keyword>
<dbReference type="Pfam" id="PF00149">
    <property type="entry name" value="Metallophos"/>
    <property type="match status" value="1"/>
</dbReference>
<dbReference type="PANTHER" id="PTHR31302">
    <property type="entry name" value="TRANSMEMBRANE PROTEIN WITH METALLOPHOSPHOESTERASE DOMAIN-RELATED"/>
    <property type="match status" value="1"/>
</dbReference>
<evidence type="ECO:0000259" key="5">
    <source>
        <dbReference type="Pfam" id="PF00149"/>
    </source>
</evidence>
<dbReference type="InterPro" id="IPR029052">
    <property type="entry name" value="Metallo-depent_PP-like"/>
</dbReference>
<keyword evidence="4" id="KW-0472">Membrane</keyword>